<dbReference type="PROSITE" id="PS50011">
    <property type="entry name" value="PROTEIN_KINASE_DOM"/>
    <property type="match status" value="1"/>
</dbReference>
<organism evidence="11 12">
    <name type="scientific">Pieris macdunnoughi</name>
    <dbReference type="NCBI Taxonomy" id="345717"/>
    <lineage>
        <taxon>Eukaryota</taxon>
        <taxon>Metazoa</taxon>
        <taxon>Ecdysozoa</taxon>
        <taxon>Arthropoda</taxon>
        <taxon>Hexapoda</taxon>
        <taxon>Insecta</taxon>
        <taxon>Pterygota</taxon>
        <taxon>Neoptera</taxon>
        <taxon>Endopterygota</taxon>
        <taxon>Lepidoptera</taxon>
        <taxon>Glossata</taxon>
        <taxon>Ditrysia</taxon>
        <taxon>Papilionoidea</taxon>
        <taxon>Pieridae</taxon>
        <taxon>Pierinae</taxon>
        <taxon>Pieris</taxon>
    </lineage>
</organism>
<sequence length="434" mass="49649">MEPMKSKAPQLHLEYRFYKLLGTHEGMPKVYYLGTCGGRYNAMVMELLGPSLEDLFVHCGRRFRLKTVLLIAMQLLHRIEYVHTRHLIYRDVKPENFLIGRTATKREKIIHIIDFGLAKEYIDLETNKHIPYREHKSLTGTARYMSINTHLGKEQSRRDDLEALGHMFMYFLRGSLPWQGLKADTLKERYQKIGDTKRATPIEVLCEGHPEEMATYLRYVRRLDFFETPDYDQLRRMFRELFERRGYVDDGEFDWTGKTMSTPVGSIQTGHEIVVSPNRGHQTFHKDDLCDYMIGMLEDDEAALISGEGAVKDSGTGGTANTGGNWPHSGKATPLTAGHLTPADRHGSVQHLKNKHFRYVKFPGSDTTVVSSTNGELGADDPTAGHSNTPITQPHHEVDVVDDTKSVLQLQSVYSRCCCFFKRKKKKCATRTYK</sequence>
<comment type="subcellular location">
    <subcellularLocation>
        <location evidence="1">Cytoplasm</location>
    </subcellularLocation>
</comment>
<evidence type="ECO:0000256" key="1">
    <source>
        <dbReference type="ARBA" id="ARBA00004496"/>
    </source>
</evidence>
<dbReference type="OrthoDB" id="5800476at2759"/>
<reference evidence="11" key="1">
    <citation type="submission" date="2021-02" db="EMBL/GenBank/DDBJ databases">
        <authorList>
            <person name="Steward A R."/>
        </authorList>
    </citation>
    <scope>NUCLEOTIDE SEQUENCE</scope>
</reference>
<dbReference type="GO" id="GO:0005737">
    <property type="term" value="C:cytoplasm"/>
    <property type="evidence" value="ECO:0007669"/>
    <property type="project" value="UniProtKB-SubCell"/>
</dbReference>
<evidence type="ECO:0000313" key="11">
    <source>
        <dbReference type="EMBL" id="CAF4826610.1"/>
    </source>
</evidence>
<proteinExistence type="inferred from homology"/>
<evidence type="ECO:0000256" key="5">
    <source>
        <dbReference type="ARBA" id="ARBA00022527"/>
    </source>
</evidence>
<accession>A0A821QMN6</accession>
<keyword evidence="12" id="KW-1185">Reference proteome</keyword>
<feature type="region of interest" description="Disordered" evidence="9">
    <location>
        <begin position="371"/>
        <end position="394"/>
    </location>
</feature>
<comment type="caution">
    <text evidence="11">The sequence shown here is derived from an EMBL/GenBank/DDBJ whole genome shotgun (WGS) entry which is preliminary data.</text>
</comment>
<comment type="similarity">
    <text evidence="2">Belongs to the protein kinase superfamily. CK1 Ser/Thr protein kinase family. Casein kinase I subfamily.</text>
</comment>
<dbReference type="PANTHER" id="PTHR11909">
    <property type="entry name" value="CASEIN KINASE-RELATED"/>
    <property type="match status" value="1"/>
</dbReference>
<feature type="domain" description="Protein kinase" evidence="10">
    <location>
        <begin position="1"/>
        <end position="242"/>
    </location>
</feature>
<dbReference type="InterPro" id="IPR050235">
    <property type="entry name" value="CK1_Ser-Thr_kinase"/>
</dbReference>
<gene>
    <name evidence="11" type="ORF">PMACD_LOCUS4949</name>
</gene>
<dbReference type="InterPro" id="IPR008271">
    <property type="entry name" value="Ser/Thr_kinase_AS"/>
</dbReference>
<dbReference type="GO" id="GO:0004674">
    <property type="term" value="F:protein serine/threonine kinase activity"/>
    <property type="evidence" value="ECO:0007669"/>
    <property type="project" value="UniProtKB-KW"/>
</dbReference>
<keyword evidence="5" id="KW-0723">Serine/threonine-protein kinase</keyword>
<dbReference type="FunFam" id="1.10.510.10:FF:001123">
    <property type="entry name" value="CK1/CK1/CK1-D protein kinase"/>
    <property type="match status" value="1"/>
</dbReference>
<evidence type="ECO:0000256" key="3">
    <source>
        <dbReference type="ARBA" id="ARBA00012513"/>
    </source>
</evidence>
<evidence type="ECO:0000256" key="2">
    <source>
        <dbReference type="ARBA" id="ARBA00005926"/>
    </source>
</evidence>
<evidence type="ECO:0000256" key="9">
    <source>
        <dbReference type="SAM" id="MobiDB-lite"/>
    </source>
</evidence>
<evidence type="ECO:0000256" key="6">
    <source>
        <dbReference type="ARBA" id="ARBA00022679"/>
    </source>
</evidence>
<evidence type="ECO:0000313" key="12">
    <source>
        <dbReference type="Proteomes" id="UP000663880"/>
    </source>
</evidence>
<dbReference type="Pfam" id="PF00069">
    <property type="entry name" value="Pkinase"/>
    <property type="match status" value="1"/>
</dbReference>
<evidence type="ECO:0000259" key="10">
    <source>
        <dbReference type="PROSITE" id="PS50011"/>
    </source>
</evidence>
<dbReference type="InterPro" id="IPR022247">
    <property type="entry name" value="Casein_kinase-1_gamma_C"/>
</dbReference>
<dbReference type="EC" id="2.7.11.1" evidence="3"/>
<keyword evidence="7" id="KW-0879">Wnt signaling pathway</keyword>
<evidence type="ECO:0000256" key="4">
    <source>
        <dbReference type="ARBA" id="ARBA00022490"/>
    </source>
</evidence>
<keyword evidence="8" id="KW-0418">Kinase</keyword>
<protein>
    <recommendedName>
        <fullName evidence="3">non-specific serine/threonine protein kinase</fullName>
        <ecNumber evidence="3">2.7.11.1</ecNumber>
    </recommendedName>
</protein>
<dbReference type="SUPFAM" id="SSF56112">
    <property type="entry name" value="Protein kinase-like (PK-like)"/>
    <property type="match status" value="1"/>
</dbReference>
<dbReference type="SMART" id="SM00220">
    <property type="entry name" value="S_TKc"/>
    <property type="match status" value="1"/>
</dbReference>
<keyword evidence="6" id="KW-0808">Transferase</keyword>
<evidence type="ECO:0000256" key="8">
    <source>
        <dbReference type="ARBA" id="ARBA00022777"/>
    </source>
</evidence>
<dbReference type="Gene3D" id="1.10.510.10">
    <property type="entry name" value="Transferase(Phosphotransferase) domain 1"/>
    <property type="match status" value="1"/>
</dbReference>
<name>A0A821QMN6_9NEOP</name>
<dbReference type="Proteomes" id="UP000663880">
    <property type="component" value="Unassembled WGS sequence"/>
</dbReference>
<dbReference type="Pfam" id="PF12605">
    <property type="entry name" value="CK1gamma_C"/>
    <property type="match status" value="2"/>
</dbReference>
<dbReference type="GO" id="GO:0016055">
    <property type="term" value="P:Wnt signaling pathway"/>
    <property type="evidence" value="ECO:0007669"/>
    <property type="project" value="UniProtKB-KW"/>
</dbReference>
<dbReference type="PROSITE" id="PS00108">
    <property type="entry name" value="PROTEIN_KINASE_ST"/>
    <property type="match status" value="1"/>
</dbReference>
<dbReference type="GO" id="GO:0005524">
    <property type="term" value="F:ATP binding"/>
    <property type="evidence" value="ECO:0007669"/>
    <property type="project" value="InterPro"/>
</dbReference>
<dbReference type="AlphaFoldDB" id="A0A821QMN6"/>
<dbReference type="InterPro" id="IPR000719">
    <property type="entry name" value="Prot_kinase_dom"/>
</dbReference>
<dbReference type="EMBL" id="CAJOBZ010000009">
    <property type="protein sequence ID" value="CAF4826610.1"/>
    <property type="molecule type" value="Genomic_DNA"/>
</dbReference>
<evidence type="ECO:0000256" key="7">
    <source>
        <dbReference type="ARBA" id="ARBA00022687"/>
    </source>
</evidence>
<keyword evidence="4" id="KW-0963">Cytoplasm</keyword>
<dbReference type="InterPro" id="IPR011009">
    <property type="entry name" value="Kinase-like_dom_sf"/>
</dbReference>